<protein>
    <recommendedName>
        <fullName evidence="4">DUF1467 domain-containing protein</fullName>
    </recommendedName>
</protein>
<proteinExistence type="predicted"/>
<name>A0A2J7TE06_METSI</name>
<keyword evidence="1" id="KW-0812">Transmembrane</keyword>
<dbReference type="Pfam" id="PF07330">
    <property type="entry name" value="DUF1467"/>
    <property type="match status" value="1"/>
</dbReference>
<sequence length="78" mass="8180">MPFSTPLSIAIFFVTWFVVLFAVLPFGVTSQSEAGEIVEGTDPGAPVAPRLLAKALWTTVIAAAAFAALVVFAHFVNA</sequence>
<feature type="transmembrane region" description="Helical" evidence="1">
    <location>
        <begin position="55"/>
        <end position="76"/>
    </location>
</feature>
<accession>A0A2J7TE06</accession>
<dbReference type="Proteomes" id="UP000236286">
    <property type="component" value="Unassembled WGS sequence"/>
</dbReference>
<dbReference type="EMBL" id="PDZR01000021">
    <property type="protein sequence ID" value="PNG25007.1"/>
    <property type="molecule type" value="Genomic_DNA"/>
</dbReference>
<dbReference type="InterPro" id="IPR009935">
    <property type="entry name" value="DUF1467"/>
</dbReference>
<dbReference type="RefSeq" id="WP_102844757.1">
    <property type="nucleotide sequence ID" value="NZ_PDZR01000021.1"/>
</dbReference>
<keyword evidence="1" id="KW-0472">Membrane</keyword>
<evidence type="ECO:0000256" key="1">
    <source>
        <dbReference type="SAM" id="Phobius"/>
    </source>
</evidence>
<evidence type="ECO:0000313" key="3">
    <source>
        <dbReference type="Proteomes" id="UP000236286"/>
    </source>
</evidence>
<comment type="caution">
    <text evidence="2">The sequence shown here is derived from an EMBL/GenBank/DDBJ whole genome shotgun (WGS) entry which is preliminary data.</text>
</comment>
<keyword evidence="1" id="KW-1133">Transmembrane helix</keyword>
<evidence type="ECO:0000313" key="2">
    <source>
        <dbReference type="EMBL" id="PNG25007.1"/>
    </source>
</evidence>
<organism evidence="2 3">
    <name type="scientific">Methylocella silvestris</name>
    <dbReference type="NCBI Taxonomy" id="199596"/>
    <lineage>
        <taxon>Bacteria</taxon>
        <taxon>Pseudomonadati</taxon>
        <taxon>Pseudomonadota</taxon>
        <taxon>Alphaproteobacteria</taxon>
        <taxon>Hyphomicrobiales</taxon>
        <taxon>Beijerinckiaceae</taxon>
        <taxon>Methylocella</taxon>
    </lineage>
</organism>
<dbReference type="AlphaFoldDB" id="A0A2J7TE06"/>
<feature type="transmembrane region" description="Helical" evidence="1">
    <location>
        <begin position="7"/>
        <end position="28"/>
    </location>
</feature>
<reference evidence="2 3" key="1">
    <citation type="submission" date="2017-10" db="EMBL/GenBank/DDBJ databases">
        <title>Genome announcement of Methylocella silvestris TVC from permafrost.</title>
        <authorList>
            <person name="Wang J."/>
            <person name="Geng K."/>
            <person name="Ul-Haque F."/>
            <person name="Crombie A.T."/>
            <person name="Street L.E."/>
            <person name="Wookey P.A."/>
            <person name="Murrell J.C."/>
            <person name="Pratscher J."/>
        </authorList>
    </citation>
    <scope>NUCLEOTIDE SEQUENCE [LARGE SCALE GENOMIC DNA]</scope>
    <source>
        <strain evidence="2 3">TVC</strain>
    </source>
</reference>
<dbReference type="OrthoDB" id="9804637at2"/>
<gene>
    <name evidence="2" type="ORF">CR492_16035</name>
</gene>
<evidence type="ECO:0008006" key="4">
    <source>
        <dbReference type="Google" id="ProtNLM"/>
    </source>
</evidence>